<dbReference type="InterPro" id="IPR036624">
    <property type="entry name" value="Hcp1-lik_sf"/>
</dbReference>
<evidence type="ECO:0000313" key="1">
    <source>
        <dbReference type="EMBL" id="MQT15053.1"/>
    </source>
</evidence>
<dbReference type="InterPro" id="IPR008514">
    <property type="entry name" value="T6SS_Hcp"/>
</dbReference>
<dbReference type="Proteomes" id="UP000332515">
    <property type="component" value="Unassembled WGS sequence"/>
</dbReference>
<protein>
    <submittedName>
        <fullName evidence="1">Hcp family type VI secretion system effector</fullName>
    </submittedName>
</protein>
<dbReference type="PANTHER" id="PTHR34319:SF6">
    <property type="entry name" value="MAJOR EXPORTED PROTEIN"/>
    <property type="match status" value="1"/>
</dbReference>
<dbReference type="EMBL" id="VWNA01000003">
    <property type="protein sequence ID" value="MQT15053.1"/>
    <property type="molecule type" value="Genomic_DNA"/>
</dbReference>
<name>A0A6A7Y714_9HYPH</name>
<comment type="caution">
    <text evidence="1">The sequence shown here is derived from an EMBL/GenBank/DDBJ whole genome shotgun (WGS) entry which is preliminary data.</text>
</comment>
<dbReference type="RefSeq" id="WP_153489237.1">
    <property type="nucleotide sequence ID" value="NZ_VWNA01000003.1"/>
</dbReference>
<dbReference type="SUPFAM" id="SSF141452">
    <property type="entry name" value="Hcp1-like"/>
    <property type="match status" value="1"/>
</dbReference>
<keyword evidence="2" id="KW-1185">Reference proteome</keyword>
<organism evidence="1 2">
    <name type="scientific">Segnochrobactrum spirostomi</name>
    <dbReference type="NCBI Taxonomy" id="2608987"/>
    <lineage>
        <taxon>Bacteria</taxon>
        <taxon>Pseudomonadati</taxon>
        <taxon>Pseudomonadota</taxon>
        <taxon>Alphaproteobacteria</taxon>
        <taxon>Hyphomicrobiales</taxon>
        <taxon>Segnochrobactraceae</taxon>
        <taxon>Segnochrobactrum</taxon>
    </lineage>
</organism>
<proteinExistence type="predicted"/>
<reference evidence="1 2" key="1">
    <citation type="submission" date="2019-09" db="EMBL/GenBank/DDBJ databases">
        <title>Segnochrobactrum spirostomi gen. nov., sp. nov., isolated from the ciliate Spirostomum cf. yagiui and description of a novel family, Segnochrobactraceae fam. nov. within the order Rhizobiales of the class Alphaproteobacteria.</title>
        <authorList>
            <person name="Akter S."/>
            <person name="Shazib S.U.A."/>
            <person name="Shin M.K."/>
        </authorList>
    </citation>
    <scope>NUCLEOTIDE SEQUENCE [LARGE SCALE GENOMIC DNA]</scope>
    <source>
        <strain evidence="1 2">Sp-1</strain>
    </source>
</reference>
<dbReference type="PANTHER" id="PTHR34319">
    <property type="entry name" value="MAJOR EXPORTED PROTEIN"/>
    <property type="match status" value="1"/>
</dbReference>
<accession>A0A6A7Y714</accession>
<sequence>MPTPAYLSIEGASQGKISEGAFTADSVGNTYQEGHEDQCLIQAFTGNVTVPTDPQSGQPTGLRSHRPASFTKVFDKASPLLWQALAQGEVLQLEMDFYRVSTTGTQEKYYTIKWEDAVLVDGKNYVPNCLDPENASFGHMEDWSFVYRKVTWSHAKANTEGSDDWRKPNQS</sequence>
<gene>
    <name evidence="1" type="ORF">F0357_20825</name>
</gene>
<evidence type="ECO:0000313" key="2">
    <source>
        <dbReference type="Proteomes" id="UP000332515"/>
    </source>
</evidence>
<dbReference type="NCBIfam" id="TIGR03344">
    <property type="entry name" value="VI_effect_Hcp1"/>
    <property type="match status" value="1"/>
</dbReference>
<dbReference type="InterPro" id="IPR052947">
    <property type="entry name" value="T6SS_Hcp1_domain"/>
</dbReference>
<dbReference type="Gene3D" id="2.30.110.20">
    <property type="entry name" value="Hcp1-like"/>
    <property type="match status" value="1"/>
</dbReference>
<dbReference type="Pfam" id="PF05638">
    <property type="entry name" value="T6SS_HCP"/>
    <property type="match status" value="1"/>
</dbReference>
<dbReference type="AlphaFoldDB" id="A0A6A7Y714"/>